<dbReference type="PANTHER" id="PTHR32341">
    <property type="entry name" value="INTERFERON-INDUCIBLE GTPASE"/>
    <property type="match status" value="1"/>
</dbReference>
<dbReference type="PROSITE" id="PS51716">
    <property type="entry name" value="G_IRG"/>
    <property type="match status" value="1"/>
</dbReference>
<protein>
    <submittedName>
        <fullName evidence="7">Immunity related GTPase cinema</fullName>
    </submittedName>
</protein>
<evidence type="ECO:0000256" key="3">
    <source>
        <dbReference type="ARBA" id="ARBA00022801"/>
    </source>
</evidence>
<reference evidence="7" key="1">
    <citation type="submission" date="2025-08" db="UniProtKB">
        <authorList>
            <consortium name="Ensembl"/>
        </authorList>
    </citation>
    <scope>IDENTIFICATION</scope>
</reference>
<dbReference type="AlphaFoldDB" id="A0A8C6AWQ8"/>
<keyword evidence="4" id="KW-0342">GTP-binding</keyword>
<dbReference type="GO" id="GO:0005525">
    <property type="term" value="F:GTP binding"/>
    <property type="evidence" value="ECO:0007669"/>
    <property type="project" value="UniProtKB-KW"/>
</dbReference>
<dbReference type="Ensembl" id="ENSMMNT00015008158.1">
    <property type="protein sequence ID" value="ENSMMNP00015007475.1"/>
    <property type="gene ID" value="ENSMMNG00015005542.1"/>
</dbReference>
<dbReference type="GO" id="GO:0016020">
    <property type="term" value="C:membrane"/>
    <property type="evidence" value="ECO:0007669"/>
    <property type="project" value="InterPro"/>
</dbReference>
<sequence>MGTWLPAVPGEEDNTILMAKEELEALRHLLPPGVADLFREHPAGGGRHRRVGGGKSSLINALRGLGAEDPGAALAGVIETTMQPSPYPHPQFPDVTLWDLPGAGSPGCPADKHLKQVDFGRYDFFLLVCPRRCGAVETRLASEILRQGKQFYFVRKRTQRPSGFSEAAALQEVREHCAERVRGAGVNDPRVFLVPTSRPRATTSRCSCPPGSTICPRPVARPACCRCPTSRWRPCGRRRTYPRSRCSRRPWCWASSRLCSGRPAAAYDNALLVRSLRGYHRSFGLDDDSLDKLAEQVGKQAGDLHSGILSPLAHEVSPETVLRLYSQSSDGAMREAGAFEKGIPLFSTVYTMLRGCLNEMAEDAQQVRIKASEEEGSQPEVSLQAAGDNGVEKRGSGEGSGEADPLSTCQKLGLLLKYILHSWKKRDLSEDK</sequence>
<dbReference type="GO" id="GO:0005811">
    <property type="term" value="C:lipid droplet"/>
    <property type="evidence" value="ECO:0007669"/>
    <property type="project" value="Ensembl"/>
</dbReference>
<dbReference type="GO" id="GO:0016787">
    <property type="term" value="F:hydrolase activity"/>
    <property type="evidence" value="ECO:0007669"/>
    <property type="project" value="UniProtKB-KW"/>
</dbReference>
<dbReference type="FunFam" id="3.40.50.300:FF:000541">
    <property type="entry name" value="Immunity related GTPase M"/>
    <property type="match status" value="1"/>
</dbReference>
<dbReference type="InterPro" id="IPR007743">
    <property type="entry name" value="Immunity-related_GTPase-like"/>
</dbReference>
<evidence type="ECO:0000256" key="4">
    <source>
        <dbReference type="ARBA" id="ARBA00023134"/>
    </source>
</evidence>
<dbReference type="Gene3D" id="3.40.50.300">
    <property type="entry name" value="P-loop containing nucleotide triphosphate hydrolases"/>
    <property type="match status" value="1"/>
</dbReference>
<feature type="domain" description="IRG-type G" evidence="6">
    <location>
        <begin position="41"/>
        <end position="208"/>
    </location>
</feature>
<dbReference type="PANTHER" id="PTHR32341:SF10">
    <property type="entry name" value="INTERFERON-INDUCIBLE GTPASE 5"/>
    <property type="match status" value="1"/>
</dbReference>
<proteinExistence type="inferred from homology"/>
<keyword evidence="8" id="KW-1185">Reference proteome</keyword>
<dbReference type="GeneTree" id="ENSGT00950000183007"/>
<name>A0A8C6AWQ8_MONMO</name>
<gene>
    <name evidence="7" type="primary">IRGC</name>
</gene>
<dbReference type="SUPFAM" id="SSF52540">
    <property type="entry name" value="P-loop containing nucleoside triphosphate hydrolases"/>
    <property type="match status" value="1"/>
</dbReference>
<comment type="similarity">
    <text evidence="1">Belongs to the TRAFAC class dynamin-like GTPase superfamily. IRG family.</text>
</comment>
<organism evidence="7 8">
    <name type="scientific">Monodon monoceros</name>
    <name type="common">Narwhal</name>
    <name type="synonym">Ceratodon monodon</name>
    <dbReference type="NCBI Taxonomy" id="40151"/>
    <lineage>
        <taxon>Eukaryota</taxon>
        <taxon>Metazoa</taxon>
        <taxon>Chordata</taxon>
        <taxon>Craniata</taxon>
        <taxon>Vertebrata</taxon>
        <taxon>Euteleostomi</taxon>
        <taxon>Mammalia</taxon>
        <taxon>Eutheria</taxon>
        <taxon>Laurasiatheria</taxon>
        <taxon>Artiodactyla</taxon>
        <taxon>Whippomorpha</taxon>
        <taxon>Cetacea</taxon>
        <taxon>Odontoceti</taxon>
        <taxon>Monodontidae</taxon>
        <taxon>Monodon</taxon>
    </lineage>
</organism>
<reference evidence="7" key="2">
    <citation type="submission" date="2025-09" db="UniProtKB">
        <authorList>
            <consortium name="Ensembl"/>
        </authorList>
    </citation>
    <scope>IDENTIFICATION</scope>
</reference>
<dbReference type="Proteomes" id="UP000694561">
    <property type="component" value="Unplaced"/>
</dbReference>
<keyword evidence="2" id="KW-0547">Nucleotide-binding</keyword>
<evidence type="ECO:0000259" key="6">
    <source>
        <dbReference type="PROSITE" id="PS51716"/>
    </source>
</evidence>
<evidence type="ECO:0000256" key="2">
    <source>
        <dbReference type="ARBA" id="ARBA00022741"/>
    </source>
</evidence>
<dbReference type="InterPro" id="IPR027417">
    <property type="entry name" value="P-loop_NTPase"/>
</dbReference>
<dbReference type="InterPro" id="IPR030385">
    <property type="entry name" value="G_IRG_dom"/>
</dbReference>
<evidence type="ECO:0000256" key="5">
    <source>
        <dbReference type="SAM" id="MobiDB-lite"/>
    </source>
</evidence>
<evidence type="ECO:0000313" key="7">
    <source>
        <dbReference type="Ensembl" id="ENSMMNP00015007475.1"/>
    </source>
</evidence>
<evidence type="ECO:0000313" key="8">
    <source>
        <dbReference type="Proteomes" id="UP000694561"/>
    </source>
</evidence>
<dbReference type="Pfam" id="PF05049">
    <property type="entry name" value="IIGP"/>
    <property type="match status" value="1"/>
</dbReference>
<evidence type="ECO:0000256" key="1">
    <source>
        <dbReference type="ARBA" id="ARBA00005429"/>
    </source>
</evidence>
<keyword evidence="3" id="KW-0378">Hydrolase</keyword>
<dbReference type="GO" id="GO:0097226">
    <property type="term" value="C:sperm mitochondrial sheath"/>
    <property type="evidence" value="ECO:0007669"/>
    <property type="project" value="Ensembl"/>
</dbReference>
<accession>A0A8C6AWQ8</accession>
<dbReference type="InterPro" id="IPR051515">
    <property type="entry name" value="IRG"/>
</dbReference>
<feature type="region of interest" description="Disordered" evidence="5">
    <location>
        <begin position="369"/>
        <end position="405"/>
    </location>
</feature>